<feature type="domain" description="6-phosphogluconate dehydrogenase C-terminal" evidence="17">
    <location>
        <begin position="180"/>
        <end position="466"/>
    </location>
</feature>
<feature type="binding site" evidence="14">
    <location>
        <position position="444"/>
    </location>
    <ligand>
        <name>substrate</name>
        <note>ligand shared between dimeric partners</note>
    </ligand>
</feature>
<dbReference type="Gene3D" id="3.40.50.720">
    <property type="entry name" value="NAD(P)-binding Rossmann-like Domain"/>
    <property type="match status" value="1"/>
</dbReference>
<feature type="active site" description="Proton acceptor" evidence="13">
    <location>
        <position position="184"/>
    </location>
</feature>
<evidence type="ECO:0000313" key="19">
    <source>
        <dbReference type="Proteomes" id="UP000183900"/>
    </source>
</evidence>
<evidence type="ECO:0000259" key="17">
    <source>
        <dbReference type="SMART" id="SM01350"/>
    </source>
</evidence>
<reference evidence="19" key="1">
    <citation type="submission" date="2015-08" db="EMBL/GenBank/DDBJ databases">
        <authorList>
            <person name="Varghese N."/>
        </authorList>
    </citation>
    <scope>NUCLEOTIDE SEQUENCE [LARGE SCALE GENOMIC DNA]</scope>
    <source>
        <strain evidence="19">DSM 23407</strain>
    </source>
</reference>
<evidence type="ECO:0000256" key="2">
    <source>
        <dbReference type="ARBA" id="ARBA00004874"/>
    </source>
</evidence>
<dbReference type="PROSITE" id="PS00461">
    <property type="entry name" value="6PGD"/>
    <property type="match status" value="1"/>
</dbReference>
<evidence type="ECO:0000256" key="9">
    <source>
        <dbReference type="ARBA" id="ARBA00023064"/>
    </source>
</evidence>
<comment type="pathway">
    <text evidence="2 12 16">Carbohydrate degradation; pentose phosphate pathway; D-ribulose 5-phosphate from D-glucose 6-phosphate (oxidative stage): step 3/3.</text>
</comment>
<accession>A0A0K6HNP6</accession>
<evidence type="ECO:0000256" key="1">
    <source>
        <dbReference type="ARBA" id="ARBA00002526"/>
    </source>
</evidence>
<feature type="binding site" description="in other chain" evidence="14">
    <location>
        <position position="192"/>
    </location>
    <ligand>
        <name>substrate</name>
        <note>ligand shared between dimeric partners</note>
    </ligand>
</feature>
<keyword evidence="8 12" id="KW-0560">Oxidoreductase</keyword>
<feature type="binding site" evidence="15">
    <location>
        <begin position="35"/>
        <end position="37"/>
    </location>
    <ligand>
        <name>NADP(+)</name>
        <dbReference type="ChEBI" id="CHEBI:58349"/>
    </ligand>
</feature>
<dbReference type="EC" id="1.1.1.44" evidence="5 12"/>
<comment type="function">
    <text evidence="1 12">Catalyzes the oxidative decarboxylation of 6-phosphogluconate to ribulose 5-phosphate and CO(2), with concomitant reduction of NADP to NADPH.</text>
</comment>
<feature type="binding site" description="in other chain" evidence="14">
    <location>
        <position position="106"/>
    </location>
    <ligand>
        <name>substrate</name>
        <note>ligand shared between dimeric partners</note>
    </ligand>
</feature>
<dbReference type="InterPro" id="IPR013328">
    <property type="entry name" value="6PGD_dom2"/>
</dbReference>
<feature type="binding site" evidence="14">
    <location>
        <position position="450"/>
    </location>
    <ligand>
        <name>substrate</name>
        <note>ligand shared between dimeric partners</note>
    </ligand>
</feature>
<feature type="binding site" description="in other chain" evidence="14">
    <location>
        <begin position="130"/>
        <end position="132"/>
    </location>
    <ligand>
        <name>substrate</name>
        <note>ligand shared between dimeric partners</note>
    </ligand>
</feature>
<dbReference type="InterPro" id="IPR006115">
    <property type="entry name" value="6PGDH_NADP-bd"/>
</dbReference>
<dbReference type="InterPro" id="IPR006183">
    <property type="entry name" value="Pgluconate_DH"/>
</dbReference>
<evidence type="ECO:0000256" key="13">
    <source>
        <dbReference type="PIRSR" id="PIRSR000109-1"/>
    </source>
</evidence>
<evidence type="ECO:0000256" key="7">
    <source>
        <dbReference type="ARBA" id="ARBA00022857"/>
    </source>
</evidence>
<keyword evidence="19" id="KW-1185">Reference proteome</keyword>
<dbReference type="GO" id="GO:0004616">
    <property type="term" value="F:phosphogluconate dehydrogenase (decarboxylating) activity"/>
    <property type="evidence" value="ECO:0007669"/>
    <property type="project" value="UniProtKB-EC"/>
</dbReference>
<dbReference type="GO" id="GO:0019521">
    <property type="term" value="P:D-gluconate metabolic process"/>
    <property type="evidence" value="ECO:0007669"/>
    <property type="project" value="UniProtKB-KW"/>
</dbReference>
<feature type="binding site" evidence="15">
    <location>
        <begin position="12"/>
        <end position="17"/>
    </location>
    <ligand>
        <name>NADP(+)</name>
        <dbReference type="ChEBI" id="CHEBI:58349"/>
    </ligand>
</feature>
<dbReference type="GO" id="GO:0006098">
    <property type="term" value="P:pentose-phosphate shunt"/>
    <property type="evidence" value="ECO:0007669"/>
    <property type="project" value="UniProtKB-UniPathway"/>
</dbReference>
<dbReference type="InterPro" id="IPR008927">
    <property type="entry name" value="6-PGluconate_DH-like_C_sf"/>
</dbReference>
<dbReference type="NCBIfam" id="TIGR00873">
    <property type="entry name" value="gnd"/>
    <property type="match status" value="1"/>
</dbReference>
<feature type="binding site" evidence="15">
    <location>
        <begin position="78"/>
        <end position="80"/>
    </location>
    <ligand>
        <name>NADP(+)</name>
        <dbReference type="ChEBI" id="CHEBI:58349"/>
    </ligand>
</feature>
<dbReference type="InterPro" id="IPR006114">
    <property type="entry name" value="6PGDH_C"/>
</dbReference>
<dbReference type="AlphaFoldDB" id="A0A0K6HNP6"/>
<dbReference type="Gene3D" id="1.10.1040.10">
    <property type="entry name" value="N-(1-d-carboxylethyl)-l-norvaline Dehydrogenase, domain 2"/>
    <property type="match status" value="1"/>
</dbReference>
<evidence type="ECO:0000256" key="8">
    <source>
        <dbReference type="ARBA" id="ARBA00023002"/>
    </source>
</evidence>
<dbReference type="UniPathway" id="UPA00115">
    <property type="reaction ID" value="UER00410"/>
</dbReference>
<dbReference type="InterPro" id="IPR006113">
    <property type="entry name" value="6PGDH_Gnd/GntZ"/>
</dbReference>
<comment type="catalytic activity">
    <reaction evidence="11 12 16">
        <text>6-phospho-D-gluconate + NADP(+) = D-ribulose 5-phosphate + CO2 + NADPH</text>
        <dbReference type="Rhea" id="RHEA:10116"/>
        <dbReference type="ChEBI" id="CHEBI:16526"/>
        <dbReference type="ChEBI" id="CHEBI:57783"/>
        <dbReference type="ChEBI" id="CHEBI:58121"/>
        <dbReference type="ChEBI" id="CHEBI:58349"/>
        <dbReference type="ChEBI" id="CHEBI:58759"/>
        <dbReference type="EC" id="1.1.1.44"/>
    </reaction>
</comment>
<dbReference type="InterPro" id="IPR006184">
    <property type="entry name" value="6PGdom_BS"/>
</dbReference>
<evidence type="ECO:0000256" key="5">
    <source>
        <dbReference type="ARBA" id="ARBA00013011"/>
    </source>
</evidence>
<evidence type="ECO:0000256" key="16">
    <source>
        <dbReference type="RuleBase" id="RU000485"/>
    </source>
</evidence>
<keyword evidence="7 12" id="KW-0521">NADP</keyword>
<evidence type="ECO:0000256" key="14">
    <source>
        <dbReference type="PIRSR" id="PIRSR000109-2"/>
    </source>
</evidence>
<dbReference type="InterPro" id="IPR036291">
    <property type="entry name" value="NAD(P)-bd_dom_sf"/>
</dbReference>
<dbReference type="PRINTS" id="PR00076">
    <property type="entry name" value="6PGDHDRGNASE"/>
</dbReference>
<feature type="binding site" description="in other chain" evidence="14">
    <location>
        <position position="289"/>
    </location>
    <ligand>
        <name>substrate</name>
        <note>ligand shared between dimeric partners</note>
    </ligand>
</feature>
<dbReference type="GO" id="GO:0050661">
    <property type="term" value="F:NADP binding"/>
    <property type="evidence" value="ECO:0007669"/>
    <property type="project" value="InterPro"/>
</dbReference>
<dbReference type="SUPFAM" id="SSF51735">
    <property type="entry name" value="NAD(P)-binding Rossmann-fold domains"/>
    <property type="match status" value="1"/>
</dbReference>
<gene>
    <name evidence="18" type="ORF">Ga0061067_101529</name>
</gene>
<organism evidence="18 19">
    <name type="scientific">Pannonibacter indicus</name>
    <dbReference type="NCBI Taxonomy" id="466044"/>
    <lineage>
        <taxon>Bacteria</taxon>
        <taxon>Pseudomonadati</taxon>
        <taxon>Pseudomonadota</taxon>
        <taxon>Alphaproteobacteria</taxon>
        <taxon>Hyphomicrobiales</taxon>
        <taxon>Stappiaceae</taxon>
        <taxon>Pannonibacter</taxon>
    </lineage>
</organism>
<protein>
    <recommendedName>
        <fullName evidence="6 12">6-phosphogluconate dehydrogenase, decarboxylating</fullName>
        <ecNumber evidence="5 12">1.1.1.44</ecNumber>
    </recommendedName>
</protein>
<dbReference type="NCBIfam" id="NF006765">
    <property type="entry name" value="PRK09287.1"/>
    <property type="match status" value="1"/>
</dbReference>
<evidence type="ECO:0000256" key="11">
    <source>
        <dbReference type="ARBA" id="ARBA00048640"/>
    </source>
</evidence>
<proteinExistence type="inferred from homology"/>
<sequence length="470" mass="49443">MAMTSAEIGLIGLGTMGAALALNIAEKGFRIAVWNRTTDVTRRFHAEAGDLAANVVPTESLKELVAAIKPPRAIILMVPAGKAVDDQIEALAPLLGKDDLIIDAGNANFHDTNRRAAADLGVRFMGIGVSGGEEGARHGPSIMAGGNPADFERVKPVLTAIAARYGDTPCATWMGEAGAGHFVKAVHNGIEYADMQMIAEVYGIMRDGMGLGAADAAAIFQKWNEGTLRSYLVEISGAVAAATDPLTGQPMLDVILDAAGQKGTGRWTVIEAQHLGAPVPVIEAAVMARNVSSRVDERKAGEALYGAAPQKLTDAPSADELEQALIAGKILCYAQGFTMMTAASATFGWNLPLPDIARVWRAGCIIRSDMLNDMASALTEDATRNLIMAPDFARRIEAALPALRKIVALGALNGLPVPALASGLAWFDLMRTARGTANMIQAQRDFFGAHGFDRLDGKDAHHGPWGLSAS</sequence>
<evidence type="ECO:0000256" key="15">
    <source>
        <dbReference type="PIRSR" id="PIRSR000109-3"/>
    </source>
</evidence>
<evidence type="ECO:0000256" key="10">
    <source>
        <dbReference type="ARBA" id="ARBA00023126"/>
    </source>
</evidence>
<keyword evidence="9 16" id="KW-0311">Gluconate utilization</keyword>
<evidence type="ECO:0000256" key="12">
    <source>
        <dbReference type="PIRNR" id="PIRNR000109"/>
    </source>
</evidence>
<dbReference type="PIRSF" id="PIRSF000109">
    <property type="entry name" value="6PGD"/>
    <property type="match status" value="1"/>
</dbReference>
<dbReference type="Gene3D" id="1.20.5.320">
    <property type="entry name" value="6-Phosphogluconate Dehydrogenase, domain 3"/>
    <property type="match status" value="1"/>
</dbReference>
<evidence type="ECO:0000313" key="18">
    <source>
        <dbReference type="EMBL" id="CUA92423.1"/>
    </source>
</evidence>
<name>A0A0K6HNP6_9HYPH</name>
<comment type="similarity">
    <text evidence="3 12 16">Belongs to the 6-phosphogluconate dehydrogenase family.</text>
</comment>
<dbReference type="SUPFAM" id="SSF48179">
    <property type="entry name" value="6-phosphogluconate dehydrogenase C-terminal domain-like"/>
    <property type="match status" value="1"/>
</dbReference>
<comment type="subunit">
    <text evidence="4 12">Homodimer.</text>
</comment>
<dbReference type="FunFam" id="1.10.1040.10:FF:000032">
    <property type="entry name" value="6-phosphogluconate dehydrogenase, decarboxylating"/>
    <property type="match status" value="1"/>
</dbReference>
<feature type="binding site" evidence="15">
    <location>
        <position position="106"/>
    </location>
    <ligand>
        <name>NADP(+)</name>
        <dbReference type="ChEBI" id="CHEBI:58349"/>
    </ligand>
</feature>
<evidence type="ECO:0000256" key="6">
    <source>
        <dbReference type="ARBA" id="ARBA00018193"/>
    </source>
</evidence>
<dbReference type="EMBL" id="CYHE01000001">
    <property type="protein sequence ID" value="CUA92423.1"/>
    <property type="molecule type" value="Genomic_DNA"/>
</dbReference>
<dbReference type="SMART" id="SM01350">
    <property type="entry name" value="6PGD"/>
    <property type="match status" value="1"/>
</dbReference>
<dbReference type="PANTHER" id="PTHR11811">
    <property type="entry name" value="6-PHOSPHOGLUCONATE DEHYDROGENASE"/>
    <property type="match status" value="1"/>
</dbReference>
<dbReference type="Pfam" id="PF03446">
    <property type="entry name" value="NAD_binding_2"/>
    <property type="match status" value="1"/>
</dbReference>
<feature type="active site" description="Proton donor" evidence="13">
    <location>
        <position position="191"/>
    </location>
</feature>
<feature type="binding site" description="in other chain" evidence="14">
    <location>
        <position position="262"/>
    </location>
    <ligand>
        <name>substrate</name>
        <note>ligand shared between dimeric partners</note>
    </ligand>
</feature>
<dbReference type="Proteomes" id="UP000183900">
    <property type="component" value="Unassembled WGS sequence"/>
</dbReference>
<dbReference type="Pfam" id="PF00393">
    <property type="entry name" value="6PGD"/>
    <property type="match status" value="1"/>
</dbReference>
<feature type="binding site" description="in other chain" evidence="14">
    <location>
        <begin position="187"/>
        <end position="188"/>
    </location>
    <ligand>
        <name>substrate</name>
        <note>ligand shared between dimeric partners</note>
    </ligand>
</feature>
<evidence type="ECO:0000256" key="3">
    <source>
        <dbReference type="ARBA" id="ARBA00008419"/>
    </source>
</evidence>
<evidence type="ECO:0000256" key="4">
    <source>
        <dbReference type="ARBA" id="ARBA00011738"/>
    </source>
</evidence>
<keyword evidence="10 12" id="KW-0570">Pentose shunt</keyword>